<feature type="domain" description="Sugar-binding" evidence="5">
    <location>
        <begin position="92"/>
        <end position="338"/>
    </location>
</feature>
<dbReference type="PANTHER" id="PTHR34294">
    <property type="entry name" value="TRANSCRIPTIONAL REGULATOR-RELATED"/>
    <property type="match status" value="1"/>
</dbReference>
<keyword evidence="3" id="KW-0238">DNA-binding</keyword>
<protein>
    <submittedName>
        <fullName evidence="7">Cro/Cl family transcriptional regulator</fullName>
    </submittedName>
</protein>
<dbReference type="SUPFAM" id="SSF46785">
    <property type="entry name" value="Winged helix' DNA-binding domain"/>
    <property type="match status" value="1"/>
</dbReference>
<comment type="similarity">
    <text evidence="1">Belongs to the SorC transcriptional regulatory family.</text>
</comment>
<dbReference type="InterPro" id="IPR037171">
    <property type="entry name" value="NagB/RpiA_transferase-like"/>
</dbReference>
<feature type="domain" description="CggR N-terminal DNA binding" evidence="6">
    <location>
        <begin position="18"/>
        <end position="88"/>
    </location>
</feature>
<gene>
    <name evidence="7" type="ORF">BET03_06070</name>
</gene>
<dbReference type="PANTHER" id="PTHR34294:SF5">
    <property type="entry name" value="CENTRAL GLYCOLYTIC GENES REGULATOR"/>
    <property type="match status" value="1"/>
</dbReference>
<dbReference type="SUPFAM" id="SSF100950">
    <property type="entry name" value="NagB/RpiA/CoA transferase-like"/>
    <property type="match status" value="1"/>
</dbReference>
<dbReference type="InterPro" id="IPR051054">
    <property type="entry name" value="SorC_transcr_regulators"/>
</dbReference>
<keyword evidence="4" id="KW-0804">Transcription</keyword>
<dbReference type="Pfam" id="PF04198">
    <property type="entry name" value="Sugar-bind"/>
    <property type="match status" value="1"/>
</dbReference>
<keyword evidence="8" id="KW-1185">Reference proteome</keyword>
<dbReference type="EMBL" id="MCIB01000038">
    <property type="protein sequence ID" value="RKD29110.1"/>
    <property type="molecule type" value="Genomic_DNA"/>
</dbReference>
<dbReference type="Gene3D" id="1.10.10.10">
    <property type="entry name" value="Winged helix-like DNA-binding domain superfamily/Winged helix DNA-binding domain"/>
    <property type="match status" value="1"/>
</dbReference>
<evidence type="ECO:0000256" key="2">
    <source>
        <dbReference type="ARBA" id="ARBA00023015"/>
    </source>
</evidence>
<evidence type="ECO:0000313" key="7">
    <source>
        <dbReference type="EMBL" id="RKD29110.1"/>
    </source>
</evidence>
<dbReference type="GO" id="GO:0030246">
    <property type="term" value="F:carbohydrate binding"/>
    <property type="evidence" value="ECO:0007669"/>
    <property type="project" value="InterPro"/>
</dbReference>
<evidence type="ECO:0000259" key="5">
    <source>
        <dbReference type="Pfam" id="PF04198"/>
    </source>
</evidence>
<dbReference type="Pfam" id="PF21715">
    <property type="entry name" value="CggR_N"/>
    <property type="match status" value="1"/>
</dbReference>
<dbReference type="GO" id="GO:0003677">
    <property type="term" value="F:DNA binding"/>
    <property type="evidence" value="ECO:0007669"/>
    <property type="project" value="UniProtKB-KW"/>
</dbReference>
<organism evidence="7 8">
    <name type="scientific">Thermohalobacter berrensis</name>
    <dbReference type="NCBI Taxonomy" id="99594"/>
    <lineage>
        <taxon>Bacteria</taxon>
        <taxon>Bacillati</taxon>
        <taxon>Bacillota</taxon>
        <taxon>Tissierellia</taxon>
        <taxon>Tissierellales</taxon>
        <taxon>Thermohalobacteraceae</taxon>
        <taxon>Thermohalobacter</taxon>
    </lineage>
</organism>
<dbReference type="InterPro" id="IPR007324">
    <property type="entry name" value="Sugar-bd_dom_put"/>
</dbReference>
<dbReference type="InterPro" id="IPR036390">
    <property type="entry name" value="WH_DNA-bd_sf"/>
</dbReference>
<proteinExistence type="inferred from homology"/>
<dbReference type="Proteomes" id="UP000284177">
    <property type="component" value="Unassembled WGS sequence"/>
</dbReference>
<comment type="caution">
    <text evidence="7">The sequence shown here is derived from an EMBL/GenBank/DDBJ whole genome shotgun (WGS) entry which is preliminary data.</text>
</comment>
<evidence type="ECO:0000256" key="3">
    <source>
        <dbReference type="ARBA" id="ARBA00023125"/>
    </source>
</evidence>
<evidence type="ECO:0000313" key="8">
    <source>
        <dbReference type="Proteomes" id="UP000284177"/>
    </source>
</evidence>
<dbReference type="OrthoDB" id="9793820at2"/>
<evidence type="ECO:0000259" key="6">
    <source>
        <dbReference type="Pfam" id="PF21715"/>
    </source>
</evidence>
<evidence type="ECO:0000256" key="1">
    <source>
        <dbReference type="ARBA" id="ARBA00010466"/>
    </source>
</evidence>
<dbReference type="InterPro" id="IPR048715">
    <property type="entry name" value="CggR_N"/>
</dbReference>
<dbReference type="InterPro" id="IPR036388">
    <property type="entry name" value="WH-like_DNA-bd_sf"/>
</dbReference>
<sequence>MKEIVNLQKKIIPEMIEILEKRYNILRSIYYNEPIGRRTIAARLDIGERVVRTEVNVLKKQGLLEIKSSGMHITEEGKELIDQLKEFMHALKDLNTLEEKLEKKLNIKKVIIVPGSYDEDEHVIKDIGKRAAKFISDIVKNGNIIGVTGGTTMANVVEEIPPLKDKKDVLVLPARGGLGKYVETQSNNIAAKLAQRLGGKYKLLHVPDNIGKEALETLLQVPEINNVIKTIKNINVLVFGIGRADVMAKRRKLRKEVIDKLMERGAVAEAFGYYFNTEGKKVWESSTVGLSLCDFKEIDTVIGVAGGTTKAEAIIAISTLRNDMTLITDEGAAKKILSIVN</sequence>
<dbReference type="AlphaFoldDB" id="A0A419SV65"/>
<name>A0A419SV65_9FIRM</name>
<dbReference type="RefSeq" id="WP_120170571.1">
    <property type="nucleotide sequence ID" value="NZ_MCIB01000038.1"/>
</dbReference>
<dbReference type="Gene3D" id="3.40.50.1360">
    <property type="match status" value="1"/>
</dbReference>
<evidence type="ECO:0000256" key="4">
    <source>
        <dbReference type="ARBA" id="ARBA00023163"/>
    </source>
</evidence>
<reference evidence="7 8" key="1">
    <citation type="submission" date="2016-08" db="EMBL/GenBank/DDBJ databases">
        <title>Novel Firmicutes and Novel Genomes.</title>
        <authorList>
            <person name="Poppleton D.I."/>
            <person name="Gribaldo S."/>
        </authorList>
    </citation>
    <scope>NUCLEOTIDE SEQUENCE [LARGE SCALE GENOMIC DNA]</scope>
    <source>
        <strain evidence="7 8">CTT3</strain>
    </source>
</reference>
<accession>A0A419SV65</accession>
<keyword evidence="2" id="KW-0805">Transcription regulation</keyword>